<proteinExistence type="predicted"/>
<dbReference type="Pfam" id="PF01850">
    <property type="entry name" value="PIN"/>
    <property type="match status" value="1"/>
</dbReference>
<organism evidence="6 7">
    <name type="scientific">Nocardioides pinisoli</name>
    <dbReference type="NCBI Taxonomy" id="2950279"/>
    <lineage>
        <taxon>Bacteria</taxon>
        <taxon>Bacillati</taxon>
        <taxon>Actinomycetota</taxon>
        <taxon>Actinomycetes</taxon>
        <taxon>Propionibacteriales</taxon>
        <taxon>Nocardioidaceae</taxon>
        <taxon>Nocardioides</taxon>
    </lineage>
</organism>
<reference evidence="6 7" key="1">
    <citation type="submission" date="2022-06" db="EMBL/GenBank/DDBJ databases">
        <authorList>
            <person name="So Y."/>
        </authorList>
    </citation>
    <scope>NUCLEOTIDE SEQUENCE [LARGE SCALE GENOMIC DNA]</scope>
    <source>
        <strain evidence="6 7">STR3</strain>
    </source>
</reference>
<dbReference type="Gene3D" id="3.40.50.1010">
    <property type="entry name" value="5'-nuclease"/>
    <property type="match status" value="1"/>
</dbReference>
<dbReference type="CDD" id="cd09874">
    <property type="entry name" value="PIN_MT3492-like"/>
    <property type="match status" value="1"/>
</dbReference>
<keyword evidence="1" id="KW-0540">Nuclease</keyword>
<evidence type="ECO:0000256" key="4">
    <source>
        <dbReference type="ARBA" id="ARBA00022842"/>
    </source>
</evidence>
<evidence type="ECO:0000313" key="7">
    <source>
        <dbReference type="Proteomes" id="UP001204524"/>
    </source>
</evidence>
<evidence type="ECO:0000256" key="3">
    <source>
        <dbReference type="ARBA" id="ARBA00022801"/>
    </source>
</evidence>
<accession>A0ABT1KZE2</accession>
<dbReference type="RefSeq" id="WP_254182325.1">
    <property type="nucleotide sequence ID" value="NZ_JANARS010000006.1"/>
</dbReference>
<evidence type="ECO:0000256" key="2">
    <source>
        <dbReference type="ARBA" id="ARBA00022723"/>
    </source>
</evidence>
<protein>
    <submittedName>
        <fullName evidence="6">Type II toxin-antitoxin system VapC family toxin</fullName>
    </submittedName>
</protein>
<keyword evidence="4" id="KW-0460">Magnesium</keyword>
<gene>
    <name evidence="6" type="ORF">NCI01_15105</name>
</gene>
<evidence type="ECO:0000256" key="1">
    <source>
        <dbReference type="ARBA" id="ARBA00022722"/>
    </source>
</evidence>
<dbReference type="SUPFAM" id="SSF88723">
    <property type="entry name" value="PIN domain-like"/>
    <property type="match status" value="1"/>
</dbReference>
<comment type="caution">
    <text evidence="6">The sequence shown here is derived from an EMBL/GenBank/DDBJ whole genome shotgun (WGS) entry which is preliminary data.</text>
</comment>
<name>A0ABT1KZE2_9ACTN</name>
<keyword evidence="7" id="KW-1185">Reference proteome</keyword>
<dbReference type="Proteomes" id="UP001204524">
    <property type="component" value="Unassembled WGS sequence"/>
</dbReference>
<keyword evidence="2" id="KW-0479">Metal-binding</keyword>
<sequence length="129" mass="13758">MSRCYLDTSAAAKLLVDESESEALAGALRRRGPVLVACLLLETELRRMAAREPALTQHAVSDLLRGVDLYELPPPLFTEAGLLPGADLRSLDALHLAAAIRLEVDAVITYDARMTDAATSLGMSVLAPS</sequence>
<dbReference type="InterPro" id="IPR002716">
    <property type="entry name" value="PIN_dom"/>
</dbReference>
<dbReference type="InterPro" id="IPR029060">
    <property type="entry name" value="PIN-like_dom_sf"/>
</dbReference>
<dbReference type="EMBL" id="JANARS010000006">
    <property type="protein sequence ID" value="MCP3423130.1"/>
    <property type="molecule type" value="Genomic_DNA"/>
</dbReference>
<feature type="domain" description="PIN" evidence="5">
    <location>
        <begin position="5"/>
        <end position="118"/>
    </location>
</feature>
<evidence type="ECO:0000313" key="6">
    <source>
        <dbReference type="EMBL" id="MCP3423130.1"/>
    </source>
</evidence>
<keyword evidence="3" id="KW-0378">Hydrolase</keyword>
<evidence type="ECO:0000259" key="5">
    <source>
        <dbReference type="Pfam" id="PF01850"/>
    </source>
</evidence>